<dbReference type="RefSeq" id="WP_143982641.1">
    <property type="nucleotide sequence ID" value="NZ_CP041695.1"/>
</dbReference>
<organism evidence="1 2">
    <name type="scientific">Nocardia otitidiscaviarum</name>
    <dbReference type="NCBI Taxonomy" id="1823"/>
    <lineage>
        <taxon>Bacteria</taxon>
        <taxon>Bacillati</taxon>
        <taxon>Actinomycetota</taxon>
        <taxon>Actinomycetes</taxon>
        <taxon>Mycobacteriales</taxon>
        <taxon>Nocardiaceae</taxon>
        <taxon>Nocardia</taxon>
    </lineage>
</organism>
<dbReference type="KEGG" id="nod:FOH10_25610"/>
<dbReference type="EMBL" id="CP041695">
    <property type="protein sequence ID" value="QDP81599.1"/>
    <property type="molecule type" value="Genomic_DNA"/>
</dbReference>
<accession>A0A516NRS0</accession>
<proteinExistence type="predicted"/>
<dbReference type="GeneID" id="80335742"/>
<reference evidence="1 2" key="1">
    <citation type="submission" date="2019-07" db="EMBL/GenBank/DDBJ databases">
        <title>Complete Genome Sequence and Methylome Analysis of Nocardia otitidis-caviarum NEB252.</title>
        <authorList>
            <person name="Fomenkov A."/>
            <person name="Anton B.P."/>
            <person name="Vincze T."/>
            <person name="Roberts R.J."/>
        </authorList>
    </citation>
    <scope>NUCLEOTIDE SEQUENCE [LARGE SCALE GENOMIC DNA]</scope>
    <source>
        <strain evidence="1 2">NEB252</strain>
    </source>
</reference>
<name>A0A516NRS0_9NOCA</name>
<protein>
    <submittedName>
        <fullName evidence="1">Uncharacterized protein</fullName>
    </submittedName>
</protein>
<evidence type="ECO:0000313" key="2">
    <source>
        <dbReference type="Proteomes" id="UP000317039"/>
    </source>
</evidence>
<dbReference type="Proteomes" id="UP000317039">
    <property type="component" value="Chromosome"/>
</dbReference>
<gene>
    <name evidence="1" type="ORF">FOH10_25610</name>
</gene>
<evidence type="ECO:0000313" key="1">
    <source>
        <dbReference type="EMBL" id="QDP81599.1"/>
    </source>
</evidence>
<sequence length="64" mass="7072">MEDLVFELLVSNLSEISAVEIALIQSGFRAVHVRAERMATTPEPKGFRILLHSHQGEAQNSIAL</sequence>
<dbReference type="AlphaFoldDB" id="A0A516NRS0"/>